<dbReference type="AlphaFoldDB" id="A0A5P8M5U4"/>
<feature type="transmembrane region" description="Helical" evidence="1">
    <location>
        <begin position="28"/>
        <end position="52"/>
    </location>
</feature>
<keyword evidence="1" id="KW-1133">Transmembrane helix</keyword>
<dbReference type="KEGG" id="lhb:D1010_10820"/>
<feature type="transmembrane region" description="Helical" evidence="1">
    <location>
        <begin position="210"/>
        <end position="233"/>
    </location>
</feature>
<sequence>MEGIGMQIDRASLKYTVKERMRGHYGTLFGITLLPLIILAVILMIVQFVVAYEITGSRILSFNFVSVSGPSGQTNLFLSGRWWSVVLSDLVATSASLGLLSWWRHPDSKQSIASRAVAGFSPQYFPGLILIFLITEVLLNIPMNLGDTGLWWSLAKLVWFVVYIVIQLGIAPVFFVYMDLCDAGQGGIASIGRAFQLSWQLMAGFKGAYFVLWLSLLGWLLLCALVFPLLWVVPYMQTIFVAYYEALRQVKPDLIPTVA</sequence>
<dbReference type="Pfam" id="PF06161">
    <property type="entry name" value="DUF975"/>
    <property type="match status" value="1"/>
</dbReference>
<evidence type="ECO:0000256" key="1">
    <source>
        <dbReference type="SAM" id="Phobius"/>
    </source>
</evidence>
<dbReference type="Proteomes" id="UP000326779">
    <property type="component" value="Chromosome"/>
</dbReference>
<evidence type="ECO:0000313" key="3">
    <source>
        <dbReference type="Proteomes" id="UP000326779"/>
    </source>
</evidence>
<protein>
    <submittedName>
        <fullName evidence="2">DUF975 family protein</fullName>
    </submittedName>
</protein>
<evidence type="ECO:0000313" key="2">
    <source>
        <dbReference type="EMBL" id="QFR23853.1"/>
    </source>
</evidence>
<keyword evidence="1" id="KW-0472">Membrane</keyword>
<accession>A0A5P8M5U4</accession>
<dbReference type="InterPro" id="IPR010380">
    <property type="entry name" value="DUF975"/>
</dbReference>
<organism evidence="2 3">
    <name type="scientific">Schleiferilactobacillus harbinensis</name>
    <dbReference type="NCBI Taxonomy" id="304207"/>
    <lineage>
        <taxon>Bacteria</taxon>
        <taxon>Bacillati</taxon>
        <taxon>Bacillota</taxon>
        <taxon>Bacilli</taxon>
        <taxon>Lactobacillales</taxon>
        <taxon>Lactobacillaceae</taxon>
        <taxon>Schleiferilactobacillus</taxon>
    </lineage>
</organism>
<feature type="transmembrane region" description="Helical" evidence="1">
    <location>
        <begin position="157"/>
        <end position="177"/>
    </location>
</feature>
<name>A0A5P8M5U4_9LACO</name>
<gene>
    <name evidence="2" type="ORF">D1010_10820</name>
</gene>
<feature type="transmembrane region" description="Helical" evidence="1">
    <location>
        <begin position="124"/>
        <end position="145"/>
    </location>
</feature>
<dbReference type="EMBL" id="CP045143">
    <property type="protein sequence ID" value="QFR23853.1"/>
    <property type="molecule type" value="Genomic_DNA"/>
</dbReference>
<feature type="transmembrane region" description="Helical" evidence="1">
    <location>
        <begin position="82"/>
        <end position="103"/>
    </location>
</feature>
<proteinExistence type="predicted"/>
<keyword evidence="1" id="KW-0812">Transmembrane</keyword>
<reference evidence="2 3" key="1">
    <citation type="submission" date="2019-10" db="EMBL/GenBank/DDBJ databases">
        <title>The completed genome of Lactobacillus harbinensis M1.</title>
        <authorList>
            <person name="Zheng Y."/>
        </authorList>
    </citation>
    <scope>NUCLEOTIDE SEQUENCE [LARGE SCALE GENOMIC DNA]</scope>
    <source>
        <strain evidence="2 3">M1</strain>
    </source>
</reference>